<dbReference type="Proteomes" id="UP000293823">
    <property type="component" value="Unassembled WGS sequence"/>
</dbReference>
<evidence type="ECO:0000313" key="1">
    <source>
        <dbReference type="EMBL" id="RYO69713.1"/>
    </source>
</evidence>
<keyword evidence="2" id="KW-1185">Reference proteome</keyword>
<name>A0A4Q4SI52_9PLEO</name>
<accession>A0A4Q4SI52</accession>
<reference evidence="2" key="1">
    <citation type="journal article" date="2019" name="bioRxiv">
        <title>Genomics, evolutionary history and diagnostics of the Alternaria alternata species group including apple and Asian pear pathotypes.</title>
        <authorList>
            <person name="Armitage A.D."/>
            <person name="Cockerton H.M."/>
            <person name="Sreenivasaprasad S."/>
            <person name="Woodhall J.W."/>
            <person name="Lane C.R."/>
            <person name="Harrison R.J."/>
            <person name="Clarkson J.P."/>
        </authorList>
    </citation>
    <scope>NUCLEOTIDE SEQUENCE [LARGE SCALE GENOMIC DNA]</scope>
    <source>
        <strain evidence="2">RGR 97.0016</strain>
    </source>
</reference>
<organism evidence="1 2">
    <name type="scientific">Alternaria arborescens</name>
    <dbReference type="NCBI Taxonomy" id="156630"/>
    <lineage>
        <taxon>Eukaryota</taxon>
        <taxon>Fungi</taxon>
        <taxon>Dikarya</taxon>
        <taxon>Ascomycota</taxon>
        <taxon>Pezizomycotina</taxon>
        <taxon>Dothideomycetes</taxon>
        <taxon>Pleosporomycetidae</taxon>
        <taxon>Pleosporales</taxon>
        <taxon>Pleosporineae</taxon>
        <taxon>Pleosporaceae</taxon>
        <taxon>Alternaria</taxon>
        <taxon>Alternaria sect. Alternaria</taxon>
    </lineage>
</organism>
<dbReference type="EMBL" id="PEJP01000012">
    <property type="protein sequence ID" value="RYO69713.1"/>
    <property type="molecule type" value="Genomic_DNA"/>
</dbReference>
<protein>
    <submittedName>
        <fullName evidence="1">Uncharacterized protein</fullName>
    </submittedName>
</protein>
<evidence type="ECO:0000313" key="2">
    <source>
        <dbReference type="Proteomes" id="UP000293823"/>
    </source>
</evidence>
<proteinExistence type="predicted"/>
<comment type="caution">
    <text evidence="1">The sequence shown here is derived from an EMBL/GenBank/DDBJ whole genome shotgun (WGS) entry which is preliminary data.</text>
</comment>
<gene>
    <name evidence="1" type="ORF">AA0113_g3698</name>
</gene>
<dbReference type="AlphaFoldDB" id="A0A4Q4SI52"/>
<sequence>MEILIAAVVHTLDFIMREPSTICTRKKTAVSFASITSQAQEVLELDVTPNEAILEQMKAELEIEMKNNEDYYDSPSSTVHQIEGFGS</sequence>